<keyword evidence="2" id="KW-0732">Signal</keyword>
<feature type="region of interest" description="Disordered" evidence="1">
    <location>
        <begin position="38"/>
        <end position="105"/>
    </location>
</feature>
<evidence type="ECO:0000313" key="3">
    <source>
        <dbReference type="EMBL" id="MDR6538467.1"/>
    </source>
</evidence>
<accession>A0ABU1NJ35</accession>
<keyword evidence="4" id="KW-1185">Reference proteome</keyword>
<dbReference type="RefSeq" id="WP_309905275.1">
    <property type="nucleotide sequence ID" value="NZ_JAVDRF010000010.1"/>
</dbReference>
<dbReference type="EMBL" id="JAVDRF010000010">
    <property type="protein sequence ID" value="MDR6538467.1"/>
    <property type="molecule type" value="Genomic_DNA"/>
</dbReference>
<sequence>MRRARLGKGLQAGSLVTAVLTALALLKPEAVDPWPSAVEGMIRSKPQSEANTRPAEPWLRAMGALPAALEPAPPPPAPPPPPPAPPPDILPPPQPVAPDPPFTYLGRIDQDGRTQVFLGLGADPYVVKVGDPVDAQWKVEKADAAQLELRYLPLNETRIVPLQ</sequence>
<organism evidence="3 4">
    <name type="scientific">Variovorax soli</name>
    <dbReference type="NCBI Taxonomy" id="376815"/>
    <lineage>
        <taxon>Bacteria</taxon>
        <taxon>Pseudomonadati</taxon>
        <taxon>Pseudomonadota</taxon>
        <taxon>Betaproteobacteria</taxon>
        <taxon>Burkholderiales</taxon>
        <taxon>Comamonadaceae</taxon>
        <taxon>Variovorax</taxon>
    </lineage>
</organism>
<feature type="signal peptide" evidence="2">
    <location>
        <begin position="1"/>
        <end position="24"/>
    </location>
</feature>
<evidence type="ECO:0000256" key="2">
    <source>
        <dbReference type="SAM" id="SignalP"/>
    </source>
</evidence>
<gene>
    <name evidence="3" type="ORF">J2739_004256</name>
</gene>
<reference evidence="3 4" key="1">
    <citation type="submission" date="2023-07" db="EMBL/GenBank/DDBJ databases">
        <title>Sorghum-associated microbial communities from plants grown in Nebraska, USA.</title>
        <authorList>
            <person name="Schachtman D."/>
        </authorList>
    </citation>
    <scope>NUCLEOTIDE SEQUENCE [LARGE SCALE GENOMIC DNA]</scope>
    <source>
        <strain evidence="3 4">DS1781</strain>
    </source>
</reference>
<dbReference type="Proteomes" id="UP001184230">
    <property type="component" value="Unassembled WGS sequence"/>
</dbReference>
<feature type="chain" id="PRO_5045566939" evidence="2">
    <location>
        <begin position="25"/>
        <end position="163"/>
    </location>
</feature>
<comment type="caution">
    <text evidence="3">The sequence shown here is derived from an EMBL/GenBank/DDBJ whole genome shotgun (WGS) entry which is preliminary data.</text>
</comment>
<proteinExistence type="predicted"/>
<feature type="compositionally biased region" description="Pro residues" evidence="1">
    <location>
        <begin position="71"/>
        <end position="101"/>
    </location>
</feature>
<evidence type="ECO:0000313" key="4">
    <source>
        <dbReference type="Proteomes" id="UP001184230"/>
    </source>
</evidence>
<evidence type="ECO:0000256" key="1">
    <source>
        <dbReference type="SAM" id="MobiDB-lite"/>
    </source>
</evidence>
<name>A0ABU1NJ35_9BURK</name>
<protein>
    <submittedName>
        <fullName evidence="3">Type IV secretory pathway VirB10-like protein</fullName>
    </submittedName>
</protein>